<dbReference type="EMBL" id="CP059251">
    <property type="protein sequence ID" value="QLL33933.1"/>
    <property type="molecule type" value="Genomic_DNA"/>
</dbReference>
<evidence type="ECO:0000313" key="4">
    <source>
        <dbReference type="Proteomes" id="UP000515788"/>
    </source>
</evidence>
<keyword evidence="4" id="KW-1185">Reference proteome</keyword>
<dbReference type="Pfam" id="PF08616">
    <property type="entry name" value="SPA"/>
    <property type="match status" value="1"/>
</dbReference>
<feature type="compositionally biased region" description="Polar residues" evidence="1">
    <location>
        <begin position="707"/>
        <end position="723"/>
    </location>
</feature>
<dbReference type="GO" id="GO:0005935">
    <property type="term" value="C:cellular bud neck"/>
    <property type="evidence" value="ECO:0007669"/>
    <property type="project" value="TreeGrafter"/>
</dbReference>
<proteinExistence type="predicted"/>
<dbReference type="AlphaFoldDB" id="A0A7G3ZK97"/>
<feature type="compositionally biased region" description="Low complexity" evidence="1">
    <location>
        <begin position="724"/>
        <end position="735"/>
    </location>
</feature>
<feature type="region of interest" description="Disordered" evidence="1">
    <location>
        <begin position="707"/>
        <end position="735"/>
    </location>
</feature>
<sequence>MNLIPGCELSGRSVFYLLSGEFDNKYGPTISCQYPRDIPGFGSVSGDRDIDSASSLASLLIPTNAEHRTLSAPDSNVFTLFLNQHSRNYQLLPSFGMVTMETDVKDPLRLNFVNVVKTLRDENNSRGAKIRSIALGTTLGNVEALKPFLTEALVHIMHASDVNEIKEVLMSCFQALNGLDLCTVETSLHKNPIQQTLCSVRRKSLLQRLLSDDTQLGRDILKILDLGSGDKFGNKIELKKGKLLLHFKHSSVQSPFENLIQKPIEMSLFSYTASHIKIGNLLVFRFLQKLIPALAKLSSSDYSFRIIVNSHKLPKEQICQFVVTLSQLMGCFSEAEGTQYYDGANVLILPYAEVSMIKSIKEFFTTCDVANLFTIIGTANPIFRHHKYLWDYYYDIDEDVLEASSDNVVNNQNSLWDSNLLKKLLPKSINDAASLHAVEFDRMGLLAAFVSLINDLKPNEENILSTLRKINVLQIQSQLREFRVDETSLCSRYVTGFRDFVKFNHLFTQESLTVIQQFSNLDHLISNLYDAAQSLRRRQELLSQLLDLLNEVISFIEKSQERLTIFLSIALDYSPFQSLSEGNLIVRDFSTTNLRHEVAETLKKNKSWISVIDNSDTRGLFETFAKERALDLLSMTLLLNSDIHKTRVTKSTNLDGASVDSLSISSSSSGNSNVETRRPRSMSLKWIKSLHLHKSSDNFVEESTTPWLDTSSVSSSPGRFTSTKSSNAESMSSLSSISSSSSRKVSYKSFRQKTENIKRLATEIILRIKSHPIGTFLINEEMSSFGQTLFQVSEVEFMPSS</sequence>
<dbReference type="GO" id="GO:0005886">
    <property type="term" value="C:plasma membrane"/>
    <property type="evidence" value="ECO:0007669"/>
    <property type="project" value="TreeGrafter"/>
</dbReference>
<organism evidence="3 4">
    <name type="scientific">Torulaspora globosa</name>
    <dbReference type="NCBI Taxonomy" id="48254"/>
    <lineage>
        <taxon>Eukaryota</taxon>
        <taxon>Fungi</taxon>
        <taxon>Dikarya</taxon>
        <taxon>Ascomycota</taxon>
        <taxon>Saccharomycotina</taxon>
        <taxon>Saccharomycetes</taxon>
        <taxon>Saccharomycetales</taxon>
        <taxon>Saccharomycetaceae</taxon>
        <taxon>Torulaspora</taxon>
    </lineage>
</organism>
<feature type="domain" description="Arf3-interacting protein 1 N-terminal" evidence="2">
    <location>
        <begin position="16"/>
        <end position="92"/>
    </location>
</feature>
<gene>
    <name evidence="3" type="ORF">HG536_0F02580</name>
</gene>
<accession>A0A7G3ZK97</accession>
<evidence type="ECO:0000256" key="1">
    <source>
        <dbReference type="SAM" id="MobiDB-lite"/>
    </source>
</evidence>
<dbReference type="InterPro" id="IPR012860">
    <property type="entry name" value="Afi1_N"/>
</dbReference>
<dbReference type="Proteomes" id="UP000515788">
    <property type="component" value="Chromosome 6"/>
</dbReference>
<dbReference type="InterPro" id="IPR052809">
    <property type="entry name" value="Actin_polarity_regulatory"/>
</dbReference>
<dbReference type="GO" id="GO:0000282">
    <property type="term" value="P:cellular bud site selection"/>
    <property type="evidence" value="ECO:0007669"/>
    <property type="project" value="TreeGrafter"/>
</dbReference>
<dbReference type="RefSeq" id="XP_037140607.1">
    <property type="nucleotide sequence ID" value="XM_037284711.1"/>
</dbReference>
<dbReference type="PANTHER" id="PTHR28245">
    <property type="entry name" value="ARF3-INTERACTING PROTEIN 1"/>
    <property type="match status" value="1"/>
</dbReference>
<dbReference type="PANTHER" id="PTHR28245:SF1">
    <property type="entry name" value="ARF3-INTERACTING PROTEIN 1"/>
    <property type="match status" value="1"/>
</dbReference>
<dbReference type="KEGG" id="tgb:HG536_0F02580"/>
<dbReference type="OrthoDB" id="66409at2759"/>
<evidence type="ECO:0000313" key="3">
    <source>
        <dbReference type="EMBL" id="QLL33933.1"/>
    </source>
</evidence>
<dbReference type="GeneID" id="59327148"/>
<evidence type="ECO:0000259" key="2">
    <source>
        <dbReference type="Pfam" id="PF07792"/>
    </source>
</evidence>
<reference evidence="3 4" key="1">
    <citation type="submission" date="2020-06" db="EMBL/GenBank/DDBJ databases">
        <title>The yeast mating-type switching endonuclease HO is a domesticated member of an unorthodox homing genetic element family.</title>
        <authorList>
            <person name="Coughlan A.Y."/>
            <person name="Lombardi L."/>
            <person name="Braun-Galleani S."/>
            <person name="Martos A.R."/>
            <person name="Galeote V."/>
            <person name="Bigey F."/>
            <person name="Dequin S."/>
            <person name="Byrne K.P."/>
            <person name="Wolfe K.H."/>
        </authorList>
    </citation>
    <scope>NUCLEOTIDE SEQUENCE [LARGE SCALE GENOMIC DNA]</scope>
    <source>
        <strain evidence="3 4">CBS764</strain>
    </source>
</reference>
<name>A0A7G3ZK97_9SACH</name>
<protein>
    <recommendedName>
        <fullName evidence="2">Arf3-interacting protein 1 N-terminal domain-containing protein</fullName>
    </recommendedName>
</protein>
<dbReference type="GO" id="GO:0051666">
    <property type="term" value="P:actin cortical patch localization"/>
    <property type="evidence" value="ECO:0007669"/>
    <property type="project" value="TreeGrafter"/>
</dbReference>
<dbReference type="Pfam" id="PF07792">
    <property type="entry name" value="Afi1"/>
    <property type="match status" value="1"/>
</dbReference>